<dbReference type="SUPFAM" id="SSF55961">
    <property type="entry name" value="Bet v1-like"/>
    <property type="match status" value="1"/>
</dbReference>
<dbReference type="OrthoDB" id="5243643at2"/>
<dbReference type="InterPro" id="IPR036922">
    <property type="entry name" value="Rieske_2Fe-2S_sf"/>
</dbReference>
<dbReference type="InterPro" id="IPR017941">
    <property type="entry name" value="Rieske_2Fe-2S"/>
</dbReference>
<keyword evidence="7" id="KW-0223">Dioxygenase</keyword>
<evidence type="ECO:0000256" key="4">
    <source>
        <dbReference type="ARBA" id="ARBA00023004"/>
    </source>
</evidence>
<dbReference type="GO" id="GO:0016705">
    <property type="term" value="F:oxidoreductase activity, acting on paired donors, with incorporation or reduction of molecular oxygen"/>
    <property type="evidence" value="ECO:0007669"/>
    <property type="project" value="UniProtKB-ARBA"/>
</dbReference>
<feature type="domain" description="Rieske" evidence="6">
    <location>
        <begin position="112"/>
        <end position="216"/>
    </location>
</feature>
<dbReference type="PROSITE" id="PS51296">
    <property type="entry name" value="RIESKE"/>
    <property type="match status" value="1"/>
</dbReference>
<keyword evidence="2" id="KW-0479">Metal-binding</keyword>
<dbReference type="GO" id="GO:0051537">
    <property type="term" value="F:2 iron, 2 sulfur cluster binding"/>
    <property type="evidence" value="ECO:0007669"/>
    <property type="project" value="UniProtKB-KW"/>
</dbReference>
<keyword evidence="5" id="KW-0411">Iron-sulfur</keyword>
<dbReference type="Pfam" id="PF00355">
    <property type="entry name" value="Rieske"/>
    <property type="match status" value="1"/>
</dbReference>
<dbReference type="Proteomes" id="UP000324701">
    <property type="component" value="Unassembled WGS sequence"/>
</dbReference>
<dbReference type="PANTHER" id="PTHR21266">
    <property type="entry name" value="IRON-SULFUR DOMAIN CONTAINING PROTEIN"/>
    <property type="match status" value="1"/>
</dbReference>
<dbReference type="SUPFAM" id="SSF50022">
    <property type="entry name" value="ISP domain"/>
    <property type="match status" value="1"/>
</dbReference>
<dbReference type="Pfam" id="PF19112">
    <property type="entry name" value="VanA_C"/>
    <property type="match status" value="1"/>
</dbReference>
<protein>
    <submittedName>
        <fullName evidence="7">Aromatic ring-hydroxylating dioxygenase subunit alpha</fullName>
    </submittedName>
</protein>
<organism evidence="7 8">
    <name type="scientific">Mycobacterium simiae</name>
    <name type="common">Mycobacterium habana</name>
    <dbReference type="NCBI Taxonomy" id="1784"/>
    <lineage>
        <taxon>Bacteria</taxon>
        <taxon>Bacillati</taxon>
        <taxon>Actinomycetota</taxon>
        <taxon>Actinomycetes</taxon>
        <taxon>Mycobacteriales</taxon>
        <taxon>Mycobacteriaceae</taxon>
        <taxon>Mycobacterium</taxon>
        <taxon>Mycobacterium simiae complex</taxon>
    </lineage>
</organism>
<dbReference type="Gene3D" id="2.102.10.10">
    <property type="entry name" value="Rieske [2Fe-2S] iron-sulphur domain"/>
    <property type="match status" value="1"/>
</dbReference>
<accession>A0A5B1BQM2</accession>
<dbReference type="GO" id="GO:0004497">
    <property type="term" value="F:monooxygenase activity"/>
    <property type="evidence" value="ECO:0007669"/>
    <property type="project" value="UniProtKB-ARBA"/>
</dbReference>
<dbReference type="GO" id="GO:0046872">
    <property type="term" value="F:metal ion binding"/>
    <property type="evidence" value="ECO:0007669"/>
    <property type="project" value="UniProtKB-KW"/>
</dbReference>
<evidence type="ECO:0000256" key="3">
    <source>
        <dbReference type="ARBA" id="ARBA00023002"/>
    </source>
</evidence>
<proteinExistence type="predicted"/>
<sequence length="441" mass="48102">MGEVDDRLGAGVGQQAQRITGVYLGRQCQVRGGLNGAYHRCSDFAFGSQHTYPHDFTLDRCLSGLGLQSRQLLVQSGCPRHELALYSGAVADGARETAGQFVNTHAALADFWHPVALSSEVAGDPVGIVLAGEHWVLSRLDGVVVAFADSCPHRRARLSAGQIVGDTLRCGYHGWRFSADGTCIEIPALGDGASIPARSTLPRPAAVTERYGFVWLAPRTPLAPLPDLAPPSGEANSGTAFLTPSEVKVNAAFIIENFLDEAHVPFVHTATIGGAGPEPIERRDFQRRGIGFTATTEHTFTNRIDSAVHEGVRSEVQLRRLTYRYWPPFTGTLCIEYPDAGGWHFITLAVQAKDRENSRVYKSVTGSETPDADQAEMFAKYEQMIWEEDWAWLERAMSGVEFPLDLSADLHTKADRLSVEFRRILALISSGESLPDELGLA</sequence>
<keyword evidence="8" id="KW-1185">Reference proteome</keyword>
<evidence type="ECO:0000313" key="8">
    <source>
        <dbReference type="Proteomes" id="UP000324701"/>
    </source>
</evidence>
<dbReference type="CDD" id="cd03469">
    <property type="entry name" value="Rieske_RO_Alpha_N"/>
    <property type="match status" value="1"/>
</dbReference>
<dbReference type="InterPro" id="IPR050584">
    <property type="entry name" value="Cholesterol_7-desaturase"/>
</dbReference>
<dbReference type="AlphaFoldDB" id="A0A5B1BQM2"/>
<reference evidence="7 8" key="1">
    <citation type="submission" date="2019-09" db="EMBL/GenBank/DDBJ databases">
        <title>Report of infection by Mycobacterium simiae a patient suffering from pulmonary tuberculosis.</title>
        <authorList>
            <person name="Mohanty P.S."/>
            <person name="Bansal A.K."/>
            <person name="Singh H."/>
            <person name="Sharma S."/>
            <person name="Patil S.A."/>
            <person name="Upadhaya P."/>
            <person name="Singh P.K."/>
            <person name="Kumar D."/>
            <person name="Kumar S."/>
            <person name="Singh R.K."/>
            <person name="Chaudhary B."/>
        </authorList>
    </citation>
    <scope>NUCLEOTIDE SEQUENCE [LARGE SCALE GENOMIC DNA]</scope>
    <source>
        <strain evidence="7 8">JAL-560-SIM</strain>
    </source>
</reference>
<dbReference type="InterPro" id="IPR044043">
    <property type="entry name" value="VanA_C_cat"/>
</dbReference>
<evidence type="ECO:0000256" key="5">
    <source>
        <dbReference type="ARBA" id="ARBA00023014"/>
    </source>
</evidence>
<evidence type="ECO:0000313" key="7">
    <source>
        <dbReference type="EMBL" id="KAA1249319.1"/>
    </source>
</evidence>
<evidence type="ECO:0000256" key="2">
    <source>
        <dbReference type="ARBA" id="ARBA00022723"/>
    </source>
</evidence>
<dbReference type="GO" id="GO:0051213">
    <property type="term" value="F:dioxygenase activity"/>
    <property type="evidence" value="ECO:0007669"/>
    <property type="project" value="UniProtKB-KW"/>
</dbReference>
<dbReference type="Gene3D" id="3.90.380.10">
    <property type="entry name" value="Naphthalene 1,2-dioxygenase Alpha Subunit, Chain A, domain 1"/>
    <property type="match status" value="1"/>
</dbReference>
<dbReference type="PANTHER" id="PTHR21266:SF60">
    <property type="entry name" value="3-KETOSTEROID-9-ALPHA-MONOOXYGENASE, OXYGENASE COMPONENT"/>
    <property type="match status" value="1"/>
</dbReference>
<evidence type="ECO:0000259" key="6">
    <source>
        <dbReference type="PROSITE" id="PS51296"/>
    </source>
</evidence>
<evidence type="ECO:0000256" key="1">
    <source>
        <dbReference type="ARBA" id="ARBA00022714"/>
    </source>
</evidence>
<comment type="caution">
    <text evidence="7">The sequence shown here is derived from an EMBL/GenBank/DDBJ whole genome shotgun (WGS) entry which is preliminary data.</text>
</comment>
<gene>
    <name evidence="7" type="ORF">F0Q45_15895</name>
</gene>
<name>A0A5B1BQM2_MYCSI</name>
<keyword evidence="3" id="KW-0560">Oxidoreductase</keyword>
<dbReference type="EMBL" id="VTZN01000098">
    <property type="protein sequence ID" value="KAA1249319.1"/>
    <property type="molecule type" value="Genomic_DNA"/>
</dbReference>
<keyword evidence="1" id="KW-0001">2Fe-2S</keyword>
<keyword evidence="4" id="KW-0408">Iron</keyword>